<reference evidence="1 2" key="1">
    <citation type="journal article" date="2021" name="Plant Biotechnol. J.">
        <title>Multi-omics assisted identification of the key and species-specific regulatory components of drought-tolerant mechanisms in Gossypium stocksii.</title>
        <authorList>
            <person name="Yu D."/>
            <person name="Ke L."/>
            <person name="Zhang D."/>
            <person name="Wu Y."/>
            <person name="Sun Y."/>
            <person name="Mei J."/>
            <person name="Sun J."/>
            <person name="Sun Y."/>
        </authorList>
    </citation>
    <scope>NUCLEOTIDE SEQUENCE [LARGE SCALE GENOMIC DNA]</scope>
    <source>
        <strain evidence="2">cv. E1</strain>
        <tissue evidence="1">Leaf</tissue>
    </source>
</reference>
<organism evidence="1 2">
    <name type="scientific">Gossypium stocksii</name>
    <dbReference type="NCBI Taxonomy" id="47602"/>
    <lineage>
        <taxon>Eukaryota</taxon>
        <taxon>Viridiplantae</taxon>
        <taxon>Streptophyta</taxon>
        <taxon>Embryophyta</taxon>
        <taxon>Tracheophyta</taxon>
        <taxon>Spermatophyta</taxon>
        <taxon>Magnoliopsida</taxon>
        <taxon>eudicotyledons</taxon>
        <taxon>Gunneridae</taxon>
        <taxon>Pentapetalae</taxon>
        <taxon>rosids</taxon>
        <taxon>malvids</taxon>
        <taxon>Malvales</taxon>
        <taxon>Malvaceae</taxon>
        <taxon>Malvoideae</taxon>
        <taxon>Gossypium</taxon>
    </lineage>
</organism>
<protein>
    <submittedName>
        <fullName evidence="1">Uncharacterized protein</fullName>
    </submittedName>
</protein>
<evidence type="ECO:0000313" key="1">
    <source>
        <dbReference type="EMBL" id="KAH1063683.1"/>
    </source>
</evidence>
<name>A0A9D3ZSB9_9ROSI</name>
<comment type="caution">
    <text evidence="1">The sequence shown here is derived from an EMBL/GenBank/DDBJ whole genome shotgun (WGS) entry which is preliminary data.</text>
</comment>
<keyword evidence="2" id="KW-1185">Reference proteome</keyword>
<dbReference type="EMBL" id="JAIQCV010000009">
    <property type="protein sequence ID" value="KAH1063683.1"/>
    <property type="molecule type" value="Genomic_DNA"/>
</dbReference>
<accession>A0A9D3ZSB9</accession>
<evidence type="ECO:0000313" key="2">
    <source>
        <dbReference type="Proteomes" id="UP000828251"/>
    </source>
</evidence>
<dbReference type="Proteomes" id="UP000828251">
    <property type="component" value="Unassembled WGS sequence"/>
</dbReference>
<dbReference type="AlphaFoldDB" id="A0A9D3ZSB9"/>
<proteinExistence type="predicted"/>
<gene>
    <name evidence="1" type="ORF">J1N35_028670</name>
</gene>
<sequence>MKMGLKPMLLAHVGPHARVVYKAQNRLAQKSHKPVWLACMAHTAQFSSARVSHTASFIDNTPVSDHTGGHTPVWHRQSHFSTFRRFSFSVMWLHTWFRFL</sequence>